<keyword evidence="1" id="KW-0812">Transmembrane</keyword>
<evidence type="ECO:0000313" key="2">
    <source>
        <dbReference type="EMBL" id="KAJ9578108.1"/>
    </source>
</evidence>
<feature type="non-terminal residue" evidence="2">
    <location>
        <position position="1"/>
    </location>
</feature>
<gene>
    <name evidence="2" type="ORF">L9F63_025031</name>
</gene>
<reference evidence="2" key="1">
    <citation type="journal article" date="2023" name="IScience">
        <title>Live-bearing cockroach genome reveals convergent evolutionary mechanisms linked to viviparity in insects and beyond.</title>
        <authorList>
            <person name="Fouks B."/>
            <person name="Harrison M.C."/>
            <person name="Mikhailova A.A."/>
            <person name="Marchal E."/>
            <person name="English S."/>
            <person name="Carruthers M."/>
            <person name="Jennings E.C."/>
            <person name="Chiamaka E.L."/>
            <person name="Frigard R.A."/>
            <person name="Pippel M."/>
            <person name="Attardo G.M."/>
            <person name="Benoit J.B."/>
            <person name="Bornberg-Bauer E."/>
            <person name="Tobe S.S."/>
        </authorList>
    </citation>
    <scope>NUCLEOTIDE SEQUENCE</scope>
    <source>
        <strain evidence="2">Stay&amp;Tobe</strain>
    </source>
</reference>
<dbReference type="EMBL" id="JASPKZ010008997">
    <property type="protein sequence ID" value="KAJ9578108.1"/>
    <property type="molecule type" value="Genomic_DNA"/>
</dbReference>
<proteinExistence type="predicted"/>
<organism evidence="2 3">
    <name type="scientific">Diploptera punctata</name>
    <name type="common">Pacific beetle cockroach</name>
    <dbReference type="NCBI Taxonomy" id="6984"/>
    <lineage>
        <taxon>Eukaryota</taxon>
        <taxon>Metazoa</taxon>
        <taxon>Ecdysozoa</taxon>
        <taxon>Arthropoda</taxon>
        <taxon>Hexapoda</taxon>
        <taxon>Insecta</taxon>
        <taxon>Pterygota</taxon>
        <taxon>Neoptera</taxon>
        <taxon>Polyneoptera</taxon>
        <taxon>Dictyoptera</taxon>
        <taxon>Blattodea</taxon>
        <taxon>Blaberoidea</taxon>
        <taxon>Blaberidae</taxon>
        <taxon>Diplopterinae</taxon>
        <taxon>Diploptera</taxon>
    </lineage>
</organism>
<keyword evidence="3" id="KW-1185">Reference proteome</keyword>
<dbReference type="AlphaFoldDB" id="A0AAD7ZDS9"/>
<dbReference type="Proteomes" id="UP001233999">
    <property type="component" value="Unassembled WGS sequence"/>
</dbReference>
<accession>A0AAD7ZDS9</accession>
<sequence length="137" mass="16666">HTNSADKFYSEFWLLTYFCRLIWNFDNCILQGNYGNPRSSTRSMAHCPTQPHTEKFHRRINHKRYERLYYYFCYFLCVAQPPPFISEMYLLDGLTCRIMNPIRTPYRRTPPLYLPLRSSPMKILQIMKTKEEDYMLN</sequence>
<evidence type="ECO:0000256" key="1">
    <source>
        <dbReference type="SAM" id="Phobius"/>
    </source>
</evidence>
<feature type="non-terminal residue" evidence="2">
    <location>
        <position position="137"/>
    </location>
</feature>
<evidence type="ECO:0000313" key="3">
    <source>
        <dbReference type="Proteomes" id="UP001233999"/>
    </source>
</evidence>
<keyword evidence="1" id="KW-0472">Membrane</keyword>
<name>A0AAD7ZDS9_DIPPU</name>
<protein>
    <submittedName>
        <fullName evidence="2">Uncharacterized protein</fullName>
    </submittedName>
</protein>
<reference evidence="2" key="2">
    <citation type="submission" date="2023-05" db="EMBL/GenBank/DDBJ databases">
        <authorList>
            <person name="Fouks B."/>
        </authorList>
    </citation>
    <scope>NUCLEOTIDE SEQUENCE</scope>
    <source>
        <strain evidence="2">Stay&amp;Tobe</strain>
        <tissue evidence="2">Testes</tissue>
    </source>
</reference>
<comment type="caution">
    <text evidence="2">The sequence shown here is derived from an EMBL/GenBank/DDBJ whole genome shotgun (WGS) entry which is preliminary data.</text>
</comment>
<feature type="transmembrane region" description="Helical" evidence="1">
    <location>
        <begin position="68"/>
        <end position="85"/>
    </location>
</feature>
<keyword evidence="1" id="KW-1133">Transmembrane helix</keyword>